<dbReference type="Pfam" id="PF25426">
    <property type="entry name" value="AAA_lid_BCS1"/>
    <property type="match status" value="1"/>
</dbReference>
<dbReference type="AlphaFoldDB" id="A0A3S5APR6"/>
<gene>
    <name evidence="4" type="ORF">PXEA_LOCUS18870</name>
</gene>
<organism evidence="4 5">
    <name type="scientific">Protopolystoma xenopodis</name>
    <dbReference type="NCBI Taxonomy" id="117903"/>
    <lineage>
        <taxon>Eukaryota</taxon>
        <taxon>Metazoa</taxon>
        <taxon>Spiralia</taxon>
        <taxon>Lophotrochozoa</taxon>
        <taxon>Platyhelminthes</taxon>
        <taxon>Monogenea</taxon>
        <taxon>Polyopisthocotylea</taxon>
        <taxon>Polystomatidea</taxon>
        <taxon>Polystomatidae</taxon>
        <taxon>Protopolystoma</taxon>
    </lineage>
</organism>
<dbReference type="InterPro" id="IPR057495">
    <property type="entry name" value="AAA_lid_BCS1"/>
</dbReference>
<accession>A0A3S5APR6</accession>
<comment type="caution">
    <text evidence="4">The sequence shown here is derived from an EMBL/GenBank/DDBJ whole genome shotgun (WGS) entry which is preliminary data.</text>
</comment>
<protein>
    <recommendedName>
        <fullName evidence="3">Mitochondrial chaperone BCS1-like ATPase lid domain-containing protein</fullName>
    </recommendedName>
</protein>
<evidence type="ECO:0000313" key="4">
    <source>
        <dbReference type="EMBL" id="VEL25430.1"/>
    </source>
</evidence>
<keyword evidence="2" id="KW-0067">ATP-binding</keyword>
<dbReference type="EMBL" id="CAAALY010073882">
    <property type="protein sequence ID" value="VEL25430.1"/>
    <property type="molecule type" value="Genomic_DNA"/>
</dbReference>
<keyword evidence="5" id="KW-1185">Reference proteome</keyword>
<dbReference type="Proteomes" id="UP000784294">
    <property type="component" value="Unassembled WGS sequence"/>
</dbReference>
<evidence type="ECO:0000313" key="5">
    <source>
        <dbReference type="Proteomes" id="UP000784294"/>
    </source>
</evidence>
<feature type="domain" description="Mitochondrial chaperone BCS1-like ATPase lid" evidence="3">
    <location>
        <begin position="11"/>
        <end position="78"/>
    </location>
</feature>
<reference evidence="4" key="1">
    <citation type="submission" date="2018-11" db="EMBL/GenBank/DDBJ databases">
        <authorList>
            <consortium name="Pathogen Informatics"/>
        </authorList>
    </citation>
    <scope>NUCLEOTIDE SEQUENCE</scope>
</reference>
<name>A0A3S5APR6_9PLAT</name>
<evidence type="ECO:0000256" key="2">
    <source>
        <dbReference type="ARBA" id="ARBA00022840"/>
    </source>
</evidence>
<evidence type="ECO:0000259" key="3">
    <source>
        <dbReference type="Pfam" id="PF25426"/>
    </source>
</evidence>
<dbReference type="OrthoDB" id="6279985at2759"/>
<proteinExistence type="predicted"/>
<dbReference type="GO" id="GO:0005524">
    <property type="term" value="F:ATP binding"/>
    <property type="evidence" value="ECO:0007669"/>
    <property type="project" value="UniProtKB-KW"/>
</dbReference>
<evidence type="ECO:0000256" key="1">
    <source>
        <dbReference type="ARBA" id="ARBA00022741"/>
    </source>
</evidence>
<sequence>MRVEFGLCTHDQIARLFSHFYPIRVHKTSIEASQPAPLHPLAWNFSLKIPPNSVSSAQIQGFLLMHKDDSEGALHDVAHFVEELSHKPVSLTQ</sequence>
<keyword evidence="1" id="KW-0547">Nucleotide-binding</keyword>